<evidence type="ECO:0000313" key="2">
    <source>
        <dbReference type="Proteomes" id="UP000789702"/>
    </source>
</evidence>
<keyword evidence="2" id="KW-1185">Reference proteome</keyword>
<organism evidence="1 2">
    <name type="scientific">Dentiscutata heterogama</name>
    <dbReference type="NCBI Taxonomy" id="1316150"/>
    <lineage>
        <taxon>Eukaryota</taxon>
        <taxon>Fungi</taxon>
        <taxon>Fungi incertae sedis</taxon>
        <taxon>Mucoromycota</taxon>
        <taxon>Glomeromycotina</taxon>
        <taxon>Glomeromycetes</taxon>
        <taxon>Diversisporales</taxon>
        <taxon>Gigasporaceae</taxon>
        <taxon>Dentiscutata</taxon>
    </lineage>
</organism>
<dbReference type="Proteomes" id="UP000789702">
    <property type="component" value="Unassembled WGS sequence"/>
</dbReference>
<proteinExistence type="predicted"/>
<dbReference type="EMBL" id="CAJVPU010009656">
    <property type="protein sequence ID" value="CAG8597252.1"/>
    <property type="molecule type" value="Genomic_DNA"/>
</dbReference>
<gene>
    <name evidence="1" type="ORF">DHETER_LOCUS7103</name>
</gene>
<accession>A0ACA9MJV4</accession>
<reference evidence="1" key="1">
    <citation type="submission" date="2021-06" db="EMBL/GenBank/DDBJ databases">
        <authorList>
            <person name="Kallberg Y."/>
            <person name="Tangrot J."/>
            <person name="Rosling A."/>
        </authorList>
    </citation>
    <scope>NUCLEOTIDE SEQUENCE</scope>
    <source>
        <strain evidence="1">IL203A</strain>
    </source>
</reference>
<feature type="non-terminal residue" evidence="1">
    <location>
        <position position="288"/>
    </location>
</feature>
<evidence type="ECO:0000313" key="1">
    <source>
        <dbReference type="EMBL" id="CAG8597252.1"/>
    </source>
</evidence>
<sequence length="288" mass="32740">MSGKILNDLSKLILSLLFIFAATFLFPKGLATQYPNRQISLHNFKEDVNIGLIPRVWELLGPFSTGTREQDFGADPLEAYGGFRNLSFSKTQSFPSELADNGTVKWSTIMANTDGSVGPIHFKNLRWKFNRDPFGWAMNQFQMWARGYFELSDSDLKDKSESIPVLVQCQNIGDFYVDDQRLFGDWYGYKNSWHVLYLRPGKRVINVRLVNEIRIFGGNIPPDIQFQCFVRKLEFNQIGAMVLDNTALVPDLVNGFLAGSFASVAVLNTQEKFWITVSKVNVINNNVN</sequence>
<comment type="caution">
    <text evidence="1">The sequence shown here is derived from an EMBL/GenBank/DDBJ whole genome shotgun (WGS) entry which is preliminary data.</text>
</comment>
<name>A0ACA9MJV4_9GLOM</name>
<protein>
    <submittedName>
        <fullName evidence="1">11501_t:CDS:1</fullName>
    </submittedName>
</protein>